<sequence length="758" mass="84524">MRHYYLLTGCFLLIHQFVLAQTPTGKLRGTALTADGKPAMAATILLKDTRYGASSEADGSYSLEVPEGRYTLVVQRLGLESQTLPVRVRGGETVTVQPLLLKEASRQLDDVVVTGQYEPQSLRQSVYQIRTIDRERIQLRGATNLISVLNNELGIRFSNDLVLGTSDIQLMGMSGRNVKILLDGVPMVDRGDTRESLNQIDINTIERVEIVEGPMSVSYGTDALAGIINIITKKPGQERLSVTARLQEETASTEYRPLTGQGVHNQNLGVTWQRKGWNAYVGGTHNGFGGWRGLSTTRAKDWHPKEQLLGNVKLGYRNEAFTIWYRLDALNETIDAMGPANINTNQARDQNYITGRLTHQLQSDWKASEQWQINAILSYTDYSRRTQTTNIDLNTGRRTLSLGAGEQDLSLFDTKIFRATAQYRVSNAVSFQPGVDINLDAASGARILGSPSINDYAVFVSSELKPTSTITLRPGLRFIKNSVYDAPPVIPSLNAKVVLHKNTDLRFAYARGFRSPALRELYFNFFDASHSIKGNPDLKAEYSNSFNGSLTWRSITTPTLRLTSTLTGFYNDFHNLIDYGYDPASPGVMMTININRFKTTGGTLNNTLNAKNFQFTLGFSHVGRYNSLNENDRELPAFVWSPEVNSNLTYHLQKIDTKVSFFYKYTGRRPIYETLMNSEGTATIHLAETAAYHWADFTVNKSLTKYLTLNTGVKNLFNVTRLNNTSGDVGGSHSTGGAVPLSYGRSYFLGLNFQWSQQ</sequence>
<reference evidence="16" key="1">
    <citation type="journal article" date="2019" name="Int. J. Syst. Evol. Microbiol.">
        <title>The Global Catalogue of Microorganisms (GCM) 10K type strain sequencing project: providing services to taxonomists for standard genome sequencing and annotation.</title>
        <authorList>
            <consortium name="The Broad Institute Genomics Platform"/>
            <consortium name="The Broad Institute Genome Sequencing Center for Infectious Disease"/>
            <person name="Wu L."/>
            <person name="Ma J."/>
        </authorList>
    </citation>
    <scope>NUCLEOTIDE SEQUENCE [LARGE SCALE GENOMIC DNA]</scope>
    <source>
        <strain evidence="16">CCUG 55608</strain>
    </source>
</reference>
<dbReference type="InterPro" id="IPR039426">
    <property type="entry name" value="TonB-dep_rcpt-like"/>
</dbReference>
<evidence type="ECO:0000256" key="7">
    <source>
        <dbReference type="ARBA" id="ARBA00023136"/>
    </source>
</evidence>
<dbReference type="Pfam" id="PF13715">
    <property type="entry name" value="CarbopepD_reg_2"/>
    <property type="match status" value="1"/>
</dbReference>
<keyword evidence="4 10" id="KW-0812">Transmembrane</keyword>
<dbReference type="InterPro" id="IPR037066">
    <property type="entry name" value="Plug_dom_sf"/>
</dbReference>
<keyword evidence="8 15" id="KW-0675">Receptor</keyword>
<evidence type="ECO:0000256" key="1">
    <source>
        <dbReference type="ARBA" id="ARBA00004571"/>
    </source>
</evidence>
<feature type="chain" id="PRO_5045379197" evidence="12">
    <location>
        <begin position="21"/>
        <end position="758"/>
    </location>
</feature>
<keyword evidence="5 12" id="KW-0732">Signal</keyword>
<evidence type="ECO:0000256" key="12">
    <source>
        <dbReference type="SAM" id="SignalP"/>
    </source>
</evidence>
<keyword evidence="2 10" id="KW-0813">Transport</keyword>
<evidence type="ECO:0000256" key="9">
    <source>
        <dbReference type="ARBA" id="ARBA00023237"/>
    </source>
</evidence>
<organism evidence="15 16">
    <name type="scientific">Larkinella insperata</name>
    <dbReference type="NCBI Taxonomy" id="332158"/>
    <lineage>
        <taxon>Bacteria</taxon>
        <taxon>Pseudomonadati</taxon>
        <taxon>Bacteroidota</taxon>
        <taxon>Cytophagia</taxon>
        <taxon>Cytophagales</taxon>
        <taxon>Spirosomataceae</taxon>
        <taxon>Larkinella</taxon>
    </lineage>
</organism>
<dbReference type="InterPro" id="IPR000531">
    <property type="entry name" value="Beta-barrel_TonB"/>
</dbReference>
<accession>A0ABW3QIU3</accession>
<dbReference type="SUPFAM" id="SSF56935">
    <property type="entry name" value="Porins"/>
    <property type="match status" value="1"/>
</dbReference>
<dbReference type="RefSeq" id="WP_265989013.1">
    <property type="nucleotide sequence ID" value="NZ_CP110973.1"/>
</dbReference>
<dbReference type="Gene3D" id="2.60.40.1120">
    <property type="entry name" value="Carboxypeptidase-like, regulatory domain"/>
    <property type="match status" value="1"/>
</dbReference>
<feature type="domain" description="TonB-dependent receptor-like beta-barrel" evidence="13">
    <location>
        <begin position="320"/>
        <end position="716"/>
    </location>
</feature>
<dbReference type="PANTHER" id="PTHR30069">
    <property type="entry name" value="TONB-DEPENDENT OUTER MEMBRANE RECEPTOR"/>
    <property type="match status" value="1"/>
</dbReference>
<keyword evidence="16" id="KW-1185">Reference proteome</keyword>
<keyword evidence="9 10" id="KW-0998">Cell outer membrane</keyword>
<dbReference type="PANTHER" id="PTHR30069:SF29">
    <property type="entry name" value="HEMOGLOBIN AND HEMOGLOBIN-HAPTOGLOBIN-BINDING PROTEIN 1-RELATED"/>
    <property type="match status" value="1"/>
</dbReference>
<evidence type="ECO:0000256" key="8">
    <source>
        <dbReference type="ARBA" id="ARBA00023170"/>
    </source>
</evidence>
<dbReference type="Pfam" id="PF07715">
    <property type="entry name" value="Plug"/>
    <property type="match status" value="1"/>
</dbReference>
<evidence type="ECO:0000256" key="3">
    <source>
        <dbReference type="ARBA" id="ARBA00022452"/>
    </source>
</evidence>
<name>A0ABW3QIU3_9BACT</name>
<evidence type="ECO:0000256" key="5">
    <source>
        <dbReference type="ARBA" id="ARBA00022729"/>
    </source>
</evidence>
<feature type="signal peptide" evidence="12">
    <location>
        <begin position="1"/>
        <end position="20"/>
    </location>
</feature>
<dbReference type="SUPFAM" id="SSF49452">
    <property type="entry name" value="Starch-binding domain-like"/>
    <property type="match status" value="1"/>
</dbReference>
<dbReference type="PROSITE" id="PS52016">
    <property type="entry name" value="TONB_DEPENDENT_REC_3"/>
    <property type="match status" value="1"/>
</dbReference>
<keyword evidence="7 10" id="KW-0472">Membrane</keyword>
<dbReference type="InterPro" id="IPR012910">
    <property type="entry name" value="Plug_dom"/>
</dbReference>
<dbReference type="InterPro" id="IPR036942">
    <property type="entry name" value="Beta-barrel_TonB_sf"/>
</dbReference>
<evidence type="ECO:0000313" key="15">
    <source>
        <dbReference type="EMBL" id="MFD1144186.1"/>
    </source>
</evidence>
<evidence type="ECO:0000256" key="2">
    <source>
        <dbReference type="ARBA" id="ARBA00022448"/>
    </source>
</evidence>
<evidence type="ECO:0000313" key="16">
    <source>
        <dbReference type="Proteomes" id="UP001597116"/>
    </source>
</evidence>
<comment type="caution">
    <text evidence="15">The sequence shown here is derived from an EMBL/GenBank/DDBJ whole genome shotgun (WGS) entry which is preliminary data.</text>
</comment>
<keyword evidence="3 10" id="KW-1134">Transmembrane beta strand</keyword>
<feature type="domain" description="TonB-dependent receptor plug" evidence="14">
    <location>
        <begin position="123"/>
        <end position="227"/>
    </location>
</feature>
<comment type="subcellular location">
    <subcellularLocation>
        <location evidence="1 10">Cell outer membrane</location>
        <topology evidence="1 10">Multi-pass membrane protein</topology>
    </subcellularLocation>
</comment>
<proteinExistence type="inferred from homology"/>
<dbReference type="Pfam" id="PF00593">
    <property type="entry name" value="TonB_dep_Rec_b-barrel"/>
    <property type="match status" value="1"/>
</dbReference>
<evidence type="ECO:0000256" key="11">
    <source>
        <dbReference type="RuleBase" id="RU003357"/>
    </source>
</evidence>
<evidence type="ECO:0000256" key="4">
    <source>
        <dbReference type="ARBA" id="ARBA00022692"/>
    </source>
</evidence>
<dbReference type="CDD" id="cd01347">
    <property type="entry name" value="ligand_gated_channel"/>
    <property type="match status" value="1"/>
</dbReference>
<evidence type="ECO:0000256" key="10">
    <source>
        <dbReference type="PROSITE-ProRule" id="PRU01360"/>
    </source>
</evidence>
<dbReference type="EMBL" id="JBHTLP010000021">
    <property type="protein sequence ID" value="MFD1144186.1"/>
    <property type="molecule type" value="Genomic_DNA"/>
</dbReference>
<evidence type="ECO:0000256" key="6">
    <source>
        <dbReference type="ARBA" id="ARBA00023077"/>
    </source>
</evidence>
<dbReference type="Proteomes" id="UP001597116">
    <property type="component" value="Unassembled WGS sequence"/>
</dbReference>
<keyword evidence="6 11" id="KW-0798">TonB box</keyword>
<evidence type="ECO:0000259" key="13">
    <source>
        <dbReference type="Pfam" id="PF00593"/>
    </source>
</evidence>
<dbReference type="Gene3D" id="2.170.130.10">
    <property type="entry name" value="TonB-dependent receptor, plug domain"/>
    <property type="match status" value="1"/>
</dbReference>
<evidence type="ECO:0000259" key="14">
    <source>
        <dbReference type="Pfam" id="PF07715"/>
    </source>
</evidence>
<gene>
    <name evidence="15" type="ORF">ACFQ4C_23880</name>
</gene>
<comment type="similarity">
    <text evidence="10 11">Belongs to the TonB-dependent receptor family.</text>
</comment>
<dbReference type="InterPro" id="IPR013784">
    <property type="entry name" value="Carb-bd-like_fold"/>
</dbReference>
<protein>
    <submittedName>
        <fullName evidence="15">TonB-dependent receptor domain-containing protein</fullName>
    </submittedName>
</protein>
<dbReference type="Gene3D" id="2.40.170.20">
    <property type="entry name" value="TonB-dependent receptor, beta-barrel domain"/>
    <property type="match status" value="1"/>
</dbReference>